<dbReference type="EMBL" id="VBOU01000077">
    <property type="protein sequence ID" value="TMQ54070.1"/>
    <property type="molecule type" value="Genomic_DNA"/>
</dbReference>
<dbReference type="Gene3D" id="3.30.360.10">
    <property type="entry name" value="Dihydrodipicolinate Reductase, domain 2"/>
    <property type="match status" value="1"/>
</dbReference>
<dbReference type="AlphaFoldDB" id="A0A538SRR0"/>
<dbReference type="Gene3D" id="3.40.50.720">
    <property type="entry name" value="NAD(P)-binding Rossmann-like Domain"/>
    <property type="match status" value="1"/>
</dbReference>
<proteinExistence type="predicted"/>
<dbReference type="InterPro" id="IPR055170">
    <property type="entry name" value="GFO_IDH_MocA-like_dom"/>
</dbReference>
<dbReference type="Pfam" id="PF01408">
    <property type="entry name" value="GFO_IDH_MocA"/>
    <property type="match status" value="1"/>
</dbReference>
<dbReference type="SUPFAM" id="SSF55347">
    <property type="entry name" value="Glyceraldehyde-3-phosphate dehydrogenase-like, C-terminal domain"/>
    <property type="match status" value="1"/>
</dbReference>
<name>A0A538SRR0_UNCEI</name>
<dbReference type="SUPFAM" id="SSF51735">
    <property type="entry name" value="NAD(P)-binding Rossmann-fold domains"/>
    <property type="match status" value="1"/>
</dbReference>
<dbReference type="Pfam" id="PF22725">
    <property type="entry name" value="GFO_IDH_MocA_C3"/>
    <property type="match status" value="1"/>
</dbReference>
<dbReference type="GO" id="GO:0016491">
    <property type="term" value="F:oxidoreductase activity"/>
    <property type="evidence" value="ECO:0007669"/>
    <property type="project" value="UniProtKB-KW"/>
</dbReference>
<comment type="caution">
    <text evidence="4">The sequence shown here is derived from an EMBL/GenBank/DDBJ whole genome shotgun (WGS) entry which is preliminary data.</text>
</comment>
<evidence type="ECO:0000313" key="4">
    <source>
        <dbReference type="EMBL" id="TMQ54070.1"/>
    </source>
</evidence>
<reference evidence="4 5" key="1">
    <citation type="journal article" date="2019" name="Nat. Microbiol.">
        <title>Mediterranean grassland soil C-N compound turnover is dependent on rainfall and depth, and is mediated by genomically divergent microorganisms.</title>
        <authorList>
            <person name="Diamond S."/>
            <person name="Andeer P.F."/>
            <person name="Li Z."/>
            <person name="Crits-Christoph A."/>
            <person name="Burstein D."/>
            <person name="Anantharaman K."/>
            <person name="Lane K.R."/>
            <person name="Thomas B.C."/>
            <person name="Pan C."/>
            <person name="Northen T.R."/>
            <person name="Banfield J.F."/>
        </authorList>
    </citation>
    <scope>NUCLEOTIDE SEQUENCE [LARGE SCALE GENOMIC DNA]</scope>
    <source>
        <strain evidence="4">WS_4</strain>
    </source>
</reference>
<dbReference type="PANTHER" id="PTHR43818:SF11">
    <property type="entry name" value="BCDNA.GH03377"/>
    <property type="match status" value="1"/>
</dbReference>
<feature type="domain" description="GFO/IDH/MocA-like oxidoreductase" evidence="3">
    <location>
        <begin position="136"/>
        <end position="266"/>
    </location>
</feature>
<keyword evidence="1" id="KW-0560">Oxidoreductase</keyword>
<feature type="domain" description="Gfo/Idh/MocA-like oxidoreductase N-terminal" evidence="2">
    <location>
        <begin position="7"/>
        <end position="126"/>
    </location>
</feature>
<sequence>MPAHPPIRVLLIGTGFGAQVHAPGFASNRAFKLAGVASGNLENARRVAAEFAIPYATDDWKRMLDEADADLVSIATPVDQHYPMARAALERGRHVLCEKPFAMNLAEARELSSLAAAKGVVHVVNHEFRHFPARETLTRKIREGELGRLEHIAIQERIPGWARDPKRRLTWLTERRRGGGYLGALGSHHIDQLLLWGGPIRRVFCTLRTLAAEAPDVAPAHRAITADDTFALLVQFENGARGIVDLLGGAHVRRLTMEVSGSGGSFTVLDAYRLGRPKGDGTFEEVPIPDDLKLKQTRKERLLAPFSVKVEMIRAAIQEGKPASPDFADGVEVQKVLDTARLSDQSGAWEAIGG</sequence>
<dbReference type="InterPro" id="IPR036291">
    <property type="entry name" value="NAD(P)-bd_dom_sf"/>
</dbReference>
<evidence type="ECO:0000256" key="1">
    <source>
        <dbReference type="ARBA" id="ARBA00023002"/>
    </source>
</evidence>
<evidence type="ECO:0000259" key="2">
    <source>
        <dbReference type="Pfam" id="PF01408"/>
    </source>
</evidence>
<gene>
    <name evidence="4" type="ORF">E6K74_07465</name>
</gene>
<dbReference type="Proteomes" id="UP000319829">
    <property type="component" value="Unassembled WGS sequence"/>
</dbReference>
<dbReference type="InterPro" id="IPR000683">
    <property type="entry name" value="Gfo/Idh/MocA-like_OxRdtase_N"/>
</dbReference>
<dbReference type="GO" id="GO:0000166">
    <property type="term" value="F:nucleotide binding"/>
    <property type="evidence" value="ECO:0007669"/>
    <property type="project" value="InterPro"/>
</dbReference>
<protein>
    <submittedName>
        <fullName evidence="4">Gfo/Idh/MocA family oxidoreductase</fullName>
    </submittedName>
</protein>
<evidence type="ECO:0000259" key="3">
    <source>
        <dbReference type="Pfam" id="PF22725"/>
    </source>
</evidence>
<evidence type="ECO:0000313" key="5">
    <source>
        <dbReference type="Proteomes" id="UP000319829"/>
    </source>
</evidence>
<accession>A0A538SRR0</accession>
<dbReference type="PANTHER" id="PTHR43818">
    <property type="entry name" value="BCDNA.GH03377"/>
    <property type="match status" value="1"/>
</dbReference>
<dbReference type="InterPro" id="IPR050463">
    <property type="entry name" value="Gfo/Idh/MocA_oxidrdct_glycsds"/>
</dbReference>
<organism evidence="4 5">
    <name type="scientific">Eiseniibacteriota bacterium</name>
    <dbReference type="NCBI Taxonomy" id="2212470"/>
    <lineage>
        <taxon>Bacteria</taxon>
        <taxon>Candidatus Eiseniibacteriota</taxon>
    </lineage>
</organism>